<evidence type="ECO:0000256" key="5">
    <source>
        <dbReference type="SAM" id="Phobius"/>
    </source>
</evidence>
<dbReference type="Proteomes" id="UP000286268">
    <property type="component" value="Chromosome"/>
</dbReference>
<dbReference type="GO" id="GO:0000155">
    <property type="term" value="F:phosphorelay sensor kinase activity"/>
    <property type="evidence" value="ECO:0007669"/>
    <property type="project" value="InterPro"/>
</dbReference>
<evidence type="ECO:0000256" key="3">
    <source>
        <dbReference type="ARBA" id="ARBA00022679"/>
    </source>
</evidence>
<keyword evidence="3" id="KW-0808">Transferase</keyword>
<organism evidence="7 8">
    <name type="scientific">Clostridium manihotivorum</name>
    <dbReference type="NCBI Taxonomy" id="2320868"/>
    <lineage>
        <taxon>Bacteria</taxon>
        <taxon>Bacillati</taxon>
        <taxon>Bacillota</taxon>
        <taxon>Clostridia</taxon>
        <taxon>Eubacteriales</taxon>
        <taxon>Clostridiaceae</taxon>
        <taxon>Clostridium</taxon>
    </lineage>
</organism>
<dbReference type="SUPFAM" id="SSF55874">
    <property type="entry name" value="ATPase domain of HSP90 chaperone/DNA topoisomerase II/histidine kinase"/>
    <property type="match status" value="1"/>
</dbReference>
<dbReference type="CDD" id="cd06225">
    <property type="entry name" value="HAMP"/>
    <property type="match status" value="1"/>
</dbReference>
<dbReference type="Gene3D" id="6.10.340.10">
    <property type="match status" value="1"/>
</dbReference>
<sequence length="489" mass="56174">MKNSLRRKFIIFALIIIVPLATSNITAVFTNRKINDNYSIMLSKLNTINEIKNLLSESADNFNKYIQTNNGQCKNDYERYLDEALSKVNSLKEISDVESQYILRDLINTLYSYKAEGDKTIELYGNRGPIDTYYDHYVSAKEVQSYCNIYITNLTDSYISYNDSIYKNYEVKERNINKIIILYIVLALLISSLSTLFFIKNISLKLKQLVKASKKVANGDFELVEGENTGIYELDLLSEAFNSMTKDINIYISSIKRNAELERKVIDDEITILKYENALKLSQLKVLQSQINPHFLFNTLNCINQTAIKENAATTEELIKSVAGILRYSLTMMERNATLKEEIDLVKQYIFIQKVRYDDRVTFILDFKIDLSKVKVPGMTLQPFVENAFIHGIEPKEEGGNIGIFIYEEDEYTMVRIEDSGCGIDEETLTRISSEENSGEHIGHTTGMGIKSVINRLELLYDEKNLFSIESKKGLGTKIYLKIPKKELM</sequence>
<comment type="subcellular location">
    <subcellularLocation>
        <location evidence="1">Membrane</location>
    </subcellularLocation>
</comment>
<evidence type="ECO:0000313" key="7">
    <source>
        <dbReference type="EMBL" id="QAA34244.1"/>
    </source>
</evidence>
<proteinExistence type="predicted"/>
<protein>
    <submittedName>
        <fullName evidence="7">Sensor histidine kinase</fullName>
    </submittedName>
</protein>
<dbReference type="PANTHER" id="PTHR34220:SF7">
    <property type="entry name" value="SENSOR HISTIDINE KINASE YPDA"/>
    <property type="match status" value="1"/>
</dbReference>
<dbReference type="EMBL" id="CP025746">
    <property type="protein sequence ID" value="QAA34244.1"/>
    <property type="molecule type" value="Genomic_DNA"/>
</dbReference>
<keyword evidence="8" id="KW-1185">Reference proteome</keyword>
<dbReference type="InterPro" id="IPR050640">
    <property type="entry name" value="Bact_2-comp_sensor_kinase"/>
</dbReference>
<dbReference type="InterPro" id="IPR036890">
    <property type="entry name" value="HATPase_C_sf"/>
</dbReference>
<feature type="domain" description="HAMP" evidence="6">
    <location>
        <begin position="200"/>
        <end position="253"/>
    </location>
</feature>
<accession>A0A410DYV1</accession>
<keyword evidence="2" id="KW-0597">Phosphoprotein</keyword>
<dbReference type="AlphaFoldDB" id="A0A410DYV1"/>
<evidence type="ECO:0000313" key="8">
    <source>
        <dbReference type="Proteomes" id="UP000286268"/>
    </source>
</evidence>
<dbReference type="PANTHER" id="PTHR34220">
    <property type="entry name" value="SENSOR HISTIDINE KINASE YPDA"/>
    <property type="match status" value="1"/>
</dbReference>
<dbReference type="PROSITE" id="PS50885">
    <property type="entry name" value="HAMP"/>
    <property type="match status" value="1"/>
</dbReference>
<dbReference type="KEGG" id="cmah:C1I91_22830"/>
<dbReference type="InterPro" id="IPR003660">
    <property type="entry name" value="HAMP_dom"/>
</dbReference>
<evidence type="ECO:0000256" key="4">
    <source>
        <dbReference type="ARBA" id="ARBA00022777"/>
    </source>
</evidence>
<keyword evidence="5" id="KW-1133">Transmembrane helix</keyword>
<reference evidence="7 8" key="1">
    <citation type="submission" date="2018-01" db="EMBL/GenBank/DDBJ databases">
        <title>Genome Sequencing and Assembly of Anaerobacter polyendosporus strain CT4.</title>
        <authorList>
            <person name="Tachaapaikoon C."/>
            <person name="Sutheeworapong S."/>
            <person name="Jenjaroenpun P."/>
            <person name="Wongsurawat T."/>
            <person name="Nookeaw I."/>
            <person name="Cheawchanlertfa P."/>
            <person name="Kosugi A."/>
            <person name="Cheevadhanarak S."/>
            <person name="Ratanakhanokchai K."/>
        </authorList>
    </citation>
    <scope>NUCLEOTIDE SEQUENCE [LARGE SCALE GENOMIC DNA]</scope>
    <source>
        <strain evidence="7 8">CT4</strain>
    </source>
</reference>
<dbReference type="GO" id="GO:0016020">
    <property type="term" value="C:membrane"/>
    <property type="evidence" value="ECO:0007669"/>
    <property type="project" value="UniProtKB-SubCell"/>
</dbReference>
<evidence type="ECO:0000259" key="6">
    <source>
        <dbReference type="PROSITE" id="PS50885"/>
    </source>
</evidence>
<keyword evidence="5" id="KW-0472">Membrane</keyword>
<dbReference type="Pfam" id="PF00672">
    <property type="entry name" value="HAMP"/>
    <property type="match status" value="1"/>
</dbReference>
<dbReference type="InterPro" id="IPR003594">
    <property type="entry name" value="HATPase_dom"/>
</dbReference>
<feature type="transmembrane region" description="Helical" evidence="5">
    <location>
        <begin position="180"/>
        <end position="199"/>
    </location>
</feature>
<keyword evidence="4 7" id="KW-0418">Kinase</keyword>
<dbReference type="RefSeq" id="WP_128214965.1">
    <property type="nucleotide sequence ID" value="NZ_CP025746.1"/>
</dbReference>
<dbReference type="InterPro" id="IPR010559">
    <property type="entry name" value="Sig_transdc_His_kin_internal"/>
</dbReference>
<dbReference type="Gene3D" id="3.30.565.10">
    <property type="entry name" value="Histidine kinase-like ATPase, C-terminal domain"/>
    <property type="match status" value="1"/>
</dbReference>
<evidence type="ECO:0000256" key="1">
    <source>
        <dbReference type="ARBA" id="ARBA00004370"/>
    </source>
</evidence>
<name>A0A410DYV1_9CLOT</name>
<dbReference type="SMART" id="SM00387">
    <property type="entry name" value="HATPase_c"/>
    <property type="match status" value="1"/>
</dbReference>
<evidence type="ECO:0000256" key="2">
    <source>
        <dbReference type="ARBA" id="ARBA00022553"/>
    </source>
</evidence>
<gene>
    <name evidence="7" type="ORF">C1I91_22830</name>
</gene>
<dbReference type="Pfam" id="PF06580">
    <property type="entry name" value="His_kinase"/>
    <property type="match status" value="1"/>
</dbReference>
<dbReference type="OrthoDB" id="9809348at2"/>
<dbReference type="Pfam" id="PF02518">
    <property type="entry name" value="HATPase_c"/>
    <property type="match status" value="1"/>
</dbReference>
<keyword evidence="5" id="KW-0812">Transmembrane</keyword>